<dbReference type="EMBL" id="HF584260">
    <property type="protein sequence ID" value="CCQ43757.1"/>
    <property type="molecule type" value="Genomic_DNA"/>
</dbReference>
<gene>
    <name evidence="1" type="primary">C1orf124</name>
</gene>
<accession>L8ECL1</accession>
<dbReference type="ChiTaRS" id="SPRTN">
    <property type="organism name" value="human"/>
</dbReference>
<name>L8ECL1_HUMAN</name>
<sequence>MRWMSIGDTGGAAMGRASTGHRITAMSNELLTGNPLLMTIGGLSTRKPVEALT</sequence>
<dbReference type="AlphaFoldDB" id="L8ECL1"/>
<reference evidence="1" key="1">
    <citation type="journal article" date="2013" name="PLoS ONE">
        <title>Direct detection of alternative open reading frames translation products in human significantly expands the proteome.</title>
        <authorList>
            <person name="Vanderperre B."/>
            <person name="Lucier J.-F."/>
            <person name="Motard J."/>
            <person name="Tremblay G."/>
            <person name="Vanderperre S."/>
            <person name="Wisztorski M."/>
            <person name="Salzet M."/>
            <person name="Boisvert F.-M."/>
            <person name="Roucou X."/>
        </authorList>
    </citation>
    <scope>NUCLEOTIDE SEQUENCE</scope>
</reference>
<protein>
    <submittedName>
        <fullName evidence="1">Alternative protein C1orf124</fullName>
    </submittedName>
</protein>
<organism evidence="1">
    <name type="scientific">Homo sapiens</name>
    <name type="common">Human</name>
    <dbReference type="NCBI Taxonomy" id="9606"/>
    <lineage>
        <taxon>Eukaryota</taxon>
        <taxon>Metazoa</taxon>
        <taxon>Chordata</taxon>
        <taxon>Craniata</taxon>
        <taxon>Vertebrata</taxon>
        <taxon>Euteleostomi</taxon>
        <taxon>Mammalia</taxon>
        <taxon>Eutheria</taxon>
        <taxon>Euarchontoglires</taxon>
        <taxon>Primates</taxon>
        <taxon>Haplorrhini</taxon>
        <taxon>Catarrhini</taxon>
        <taxon>Hominidae</taxon>
        <taxon>Homo</taxon>
    </lineage>
</organism>
<proteinExistence type="predicted"/>
<evidence type="ECO:0000313" key="1">
    <source>
        <dbReference type="EMBL" id="CCQ43757.1"/>
    </source>
</evidence>